<keyword evidence="5 8" id="KW-0472">Membrane</keyword>
<dbReference type="Pfam" id="PF02537">
    <property type="entry name" value="CRCB"/>
    <property type="match status" value="1"/>
</dbReference>
<dbReference type="InterPro" id="IPR003691">
    <property type="entry name" value="FluC"/>
</dbReference>
<dbReference type="PANTHER" id="PTHR28259:SF1">
    <property type="entry name" value="FLUORIDE EXPORT PROTEIN 1-RELATED"/>
    <property type="match status" value="1"/>
</dbReference>
<feature type="transmembrane region" description="Helical" evidence="8">
    <location>
        <begin position="105"/>
        <end position="123"/>
    </location>
</feature>
<evidence type="ECO:0000256" key="8">
    <source>
        <dbReference type="SAM" id="Phobius"/>
    </source>
</evidence>
<gene>
    <name evidence="9" type="ORF">MNB_SM-3-321</name>
</gene>
<name>A0A1W1D601_9ZZZZ</name>
<keyword evidence="3 8" id="KW-0812">Transmembrane</keyword>
<evidence type="ECO:0000313" key="9">
    <source>
        <dbReference type="EMBL" id="SFV75852.1"/>
    </source>
</evidence>
<dbReference type="GO" id="GO:0005886">
    <property type="term" value="C:plasma membrane"/>
    <property type="evidence" value="ECO:0007669"/>
    <property type="project" value="UniProtKB-SubCell"/>
</dbReference>
<dbReference type="HAMAP" id="MF_00454">
    <property type="entry name" value="FluC"/>
    <property type="match status" value="1"/>
</dbReference>
<evidence type="ECO:0000256" key="3">
    <source>
        <dbReference type="ARBA" id="ARBA00022692"/>
    </source>
</evidence>
<dbReference type="AlphaFoldDB" id="A0A1W1D601"/>
<comment type="similarity">
    <text evidence="6">Belongs to the fluoride channel Fluc/FEX (TC 1.A.43) family.</text>
</comment>
<protein>
    <submittedName>
        <fullName evidence="9">CrcB protein</fullName>
    </submittedName>
</protein>
<reference evidence="9" key="1">
    <citation type="submission" date="2016-10" db="EMBL/GenBank/DDBJ databases">
        <authorList>
            <person name="de Groot N.N."/>
        </authorList>
    </citation>
    <scope>NUCLEOTIDE SEQUENCE</scope>
</reference>
<keyword evidence="2" id="KW-1003">Cell membrane</keyword>
<dbReference type="PANTHER" id="PTHR28259">
    <property type="entry name" value="FLUORIDE EXPORT PROTEIN 1-RELATED"/>
    <property type="match status" value="1"/>
</dbReference>
<comment type="subcellular location">
    <subcellularLocation>
        <location evidence="1">Cell membrane</location>
        <topology evidence="1">Multi-pass membrane protein</topology>
    </subcellularLocation>
</comment>
<comment type="catalytic activity">
    <reaction evidence="7">
        <text>fluoride(in) = fluoride(out)</text>
        <dbReference type="Rhea" id="RHEA:76159"/>
        <dbReference type="ChEBI" id="CHEBI:17051"/>
    </reaction>
    <physiologicalReaction direction="left-to-right" evidence="7">
        <dbReference type="Rhea" id="RHEA:76160"/>
    </physiologicalReaction>
</comment>
<evidence type="ECO:0000256" key="2">
    <source>
        <dbReference type="ARBA" id="ARBA00022475"/>
    </source>
</evidence>
<evidence type="ECO:0000256" key="4">
    <source>
        <dbReference type="ARBA" id="ARBA00022989"/>
    </source>
</evidence>
<sequence length="131" mass="14161">MSLQTMIAIGSGGFIGAISRAYLNGVISHKLPHELPFGTLGVNFLGSFIMGVLVAYFMYTSFFSLTTKSFLSTGILGALTTYSTFAIESFLLLNGGHIMLALTNIFLNAFGTVIMAGSGFYLVEYFMKPLR</sequence>
<evidence type="ECO:0000256" key="6">
    <source>
        <dbReference type="ARBA" id="ARBA00035120"/>
    </source>
</evidence>
<feature type="transmembrane region" description="Helical" evidence="8">
    <location>
        <begin position="35"/>
        <end position="58"/>
    </location>
</feature>
<dbReference type="NCBIfam" id="TIGR00494">
    <property type="entry name" value="crcB"/>
    <property type="match status" value="1"/>
</dbReference>
<dbReference type="EMBL" id="FPHP01000047">
    <property type="protein sequence ID" value="SFV75852.1"/>
    <property type="molecule type" value="Genomic_DNA"/>
</dbReference>
<evidence type="ECO:0000256" key="7">
    <source>
        <dbReference type="ARBA" id="ARBA00035585"/>
    </source>
</evidence>
<organism evidence="9">
    <name type="scientific">hydrothermal vent metagenome</name>
    <dbReference type="NCBI Taxonomy" id="652676"/>
    <lineage>
        <taxon>unclassified sequences</taxon>
        <taxon>metagenomes</taxon>
        <taxon>ecological metagenomes</taxon>
    </lineage>
</organism>
<proteinExistence type="inferred from homology"/>
<evidence type="ECO:0000256" key="5">
    <source>
        <dbReference type="ARBA" id="ARBA00023136"/>
    </source>
</evidence>
<feature type="transmembrane region" description="Helical" evidence="8">
    <location>
        <begin position="70"/>
        <end position="93"/>
    </location>
</feature>
<keyword evidence="4 8" id="KW-1133">Transmembrane helix</keyword>
<accession>A0A1W1D601</accession>
<dbReference type="GO" id="GO:1903425">
    <property type="term" value="F:fluoride transmembrane transporter activity"/>
    <property type="evidence" value="ECO:0007669"/>
    <property type="project" value="TreeGrafter"/>
</dbReference>
<evidence type="ECO:0000256" key="1">
    <source>
        <dbReference type="ARBA" id="ARBA00004651"/>
    </source>
</evidence>
<feature type="transmembrane region" description="Helical" evidence="8">
    <location>
        <begin position="6"/>
        <end position="23"/>
    </location>
</feature>